<comment type="caution">
    <text evidence="1">The sequence shown here is derived from an EMBL/GenBank/DDBJ whole genome shotgun (WGS) entry which is preliminary data.</text>
</comment>
<protein>
    <submittedName>
        <fullName evidence="1">Uncharacterized protein</fullName>
    </submittedName>
</protein>
<evidence type="ECO:0000313" key="2">
    <source>
        <dbReference type="Proteomes" id="UP000694044"/>
    </source>
</evidence>
<dbReference type="EMBL" id="JAGDFM010001208">
    <property type="protein sequence ID" value="KAG7375402.1"/>
    <property type="molecule type" value="Genomic_DNA"/>
</dbReference>
<dbReference type="AlphaFoldDB" id="A0A8T1V295"/>
<name>A0A8T1V295_9STRA</name>
<sequence>MQTGKLPPGSEQLSDIAVGIRGELKDSTSVWLNYVEEAERQVLDGNAEFASMQMPQQVYMLLVDRLENIDGFKFDAGAKTKTSMKA</sequence>
<reference evidence="1" key="1">
    <citation type="submission" date="2021-02" db="EMBL/GenBank/DDBJ databases">
        <authorList>
            <person name="Palmer J.M."/>
        </authorList>
    </citation>
    <scope>NUCLEOTIDE SEQUENCE</scope>
    <source>
        <strain evidence="1">SCRP734</strain>
    </source>
</reference>
<dbReference type="Proteomes" id="UP000694044">
    <property type="component" value="Unassembled WGS sequence"/>
</dbReference>
<evidence type="ECO:0000313" key="1">
    <source>
        <dbReference type="EMBL" id="KAG7375402.1"/>
    </source>
</evidence>
<proteinExistence type="predicted"/>
<accession>A0A8T1V295</accession>
<organism evidence="1 2">
    <name type="scientific">Phytophthora pseudosyringae</name>
    <dbReference type="NCBI Taxonomy" id="221518"/>
    <lineage>
        <taxon>Eukaryota</taxon>
        <taxon>Sar</taxon>
        <taxon>Stramenopiles</taxon>
        <taxon>Oomycota</taxon>
        <taxon>Peronosporomycetes</taxon>
        <taxon>Peronosporales</taxon>
        <taxon>Peronosporaceae</taxon>
        <taxon>Phytophthora</taxon>
    </lineage>
</organism>
<gene>
    <name evidence="1" type="ORF">PHYPSEUDO_001470</name>
</gene>
<keyword evidence="2" id="KW-1185">Reference proteome</keyword>